<feature type="compositionally biased region" description="Polar residues" evidence="1">
    <location>
        <begin position="60"/>
        <end position="78"/>
    </location>
</feature>
<evidence type="ECO:0008006" key="4">
    <source>
        <dbReference type="Google" id="ProtNLM"/>
    </source>
</evidence>
<protein>
    <recommendedName>
        <fullName evidence="4">SlyX protein</fullName>
    </recommendedName>
</protein>
<evidence type="ECO:0000313" key="2">
    <source>
        <dbReference type="EMBL" id="MFC7288456.1"/>
    </source>
</evidence>
<keyword evidence="3" id="KW-1185">Reference proteome</keyword>
<dbReference type="Proteomes" id="UP001596542">
    <property type="component" value="Unassembled WGS sequence"/>
</dbReference>
<gene>
    <name evidence="2" type="ORF">ACFQPC_10450</name>
</gene>
<sequence length="78" mass="9070">MNNKTELPDLTDLLQALIAMRDSLVQTSLALQDLHYEMDAEHRKLTQQVNDRMRELDRPSSLQLSQEIQTPKQHSQRG</sequence>
<comment type="caution">
    <text evidence="2">The sequence shown here is derived from an EMBL/GenBank/DDBJ whole genome shotgun (WGS) entry which is preliminary data.</text>
</comment>
<reference evidence="3" key="1">
    <citation type="journal article" date="2019" name="Int. J. Syst. Evol. Microbiol.">
        <title>The Global Catalogue of Microorganisms (GCM) 10K type strain sequencing project: providing services to taxonomists for standard genome sequencing and annotation.</title>
        <authorList>
            <consortium name="The Broad Institute Genomics Platform"/>
            <consortium name="The Broad Institute Genome Sequencing Center for Infectious Disease"/>
            <person name="Wu L."/>
            <person name="Ma J."/>
        </authorList>
    </citation>
    <scope>NUCLEOTIDE SEQUENCE [LARGE SCALE GENOMIC DNA]</scope>
    <source>
        <strain evidence="3">KACC 12508</strain>
    </source>
</reference>
<dbReference type="RefSeq" id="WP_382271787.1">
    <property type="nucleotide sequence ID" value="NZ_JBHTBU010000001.1"/>
</dbReference>
<organism evidence="2 3">
    <name type="scientific">Herminiimonas glaciei</name>
    <dbReference type="NCBI Taxonomy" id="523788"/>
    <lineage>
        <taxon>Bacteria</taxon>
        <taxon>Pseudomonadati</taxon>
        <taxon>Pseudomonadota</taxon>
        <taxon>Betaproteobacteria</taxon>
        <taxon>Burkholderiales</taxon>
        <taxon>Oxalobacteraceae</taxon>
        <taxon>Herminiimonas</taxon>
    </lineage>
</organism>
<feature type="region of interest" description="Disordered" evidence="1">
    <location>
        <begin position="45"/>
        <end position="78"/>
    </location>
</feature>
<evidence type="ECO:0000313" key="3">
    <source>
        <dbReference type="Proteomes" id="UP001596542"/>
    </source>
</evidence>
<evidence type="ECO:0000256" key="1">
    <source>
        <dbReference type="SAM" id="MobiDB-lite"/>
    </source>
</evidence>
<dbReference type="EMBL" id="JBHTBU010000001">
    <property type="protein sequence ID" value="MFC7288456.1"/>
    <property type="molecule type" value="Genomic_DNA"/>
</dbReference>
<name>A0ABW2IBL9_9BURK</name>
<proteinExistence type="predicted"/>
<accession>A0ABW2IBL9</accession>